<comment type="caution">
    <text evidence="1">The sequence shown here is derived from an EMBL/GenBank/DDBJ whole genome shotgun (WGS) entry which is preliminary data.</text>
</comment>
<evidence type="ECO:0000313" key="1">
    <source>
        <dbReference type="EMBL" id="OGL90368.1"/>
    </source>
</evidence>
<evidence type="ECO:0000313" key="2">
    <source>
        <dbReference type="Proteomes" id="UP000177750"/>
    </source>
</evidence>
<protein>
    <submittedName>
        <fullName evidence="1">Uncharacterized protein</fullName>
    </submittedName>
</protein>
<name>A0A1F7VJL1_9BACT</name>
<gene>
    <name evidence="1" type="ORF">A3J36_02040</name>
</gene>
<dbReference type="EMBL" id="MGEU01000036">
    <property type="protein sequence ID" value="OGL90368.1"/>
    <property type="molecule type" value="Genomic_DNA"/>
</dbReference>
<dbReference type="AlphaFoldDB" id="A0A1F7VJL1"/>
<reference evidence="1 2" key="1">
    <citation type="journal article" date="2016" name="Nat. Commun.">
        <title>Thousands of microbial genomes shed light on interconnected biogeochemical processes in an aquifer system.</title>
        <authorList>
            <person name="Anantharaman K."/>
            <person name="Brown C.T."/>
            <person name="Hug L.A."/>
            <person name="Sharon I."/>
            <person name="Castelle C.J."/>
            <person name="Probst A.J."/>
            <person name="Thomas B.C."/>
            <person name="Singh A."/>
            <person name="Wilkins M.J."/>
            <person name="Karaoz U."/>
            <person name="Brodie E.L."/>
            <person name="Williams K.H."/>
            <person name="Hubbard S.S."/>
            <person name="Banfield J.F."/>
        </authorList>
    </citation>
    <scope>NUCLEOTIDE SEQUENCE [LARGE SCALE GENOMIC DNA]</scope>
</reference>
<organism evidence="1 2">
    <name type="scientific">Candidatus Uhrbacteria bacterium RIFCSPLOWO2_02_FULL_54_37</name>
    <dbReference type="NCBI Taxonomy" id="1802412"/>
    <lineage>
        <taxon>Bacteria</taxon>
        <taxon>Candidatus Uhriibacteriota</taxon>
    </lineage>
</organism>
<sequence length="159" mass="18497">MYTEADSVELWTRLLKKFKCGEVNKYRIAGYGELFCIPFKFEKFDWIMGVIVGKRKGLTEFHIILDLQKEIVADRLIVSVAISYEKEYLGYLPLKDMRKRIKGNVNQWCGGLEEAYKKFRRWMMDAPHLMRVAIKQLQDIEQSSVSALTGGLPGLGKRR</sequence>
<proteinExistence type="predicted"/>
<dbReference type="Proteomes" id="UP000177750">
    <property type="component" value="Unassembled WGS sequence"/>
</dbReference>
<accession>A0A1F7VJL1</accession>